<dbReference type="EMBL" id="JARQDZ010000003">
    <property type="protein sequence ID" value="MDT2982754.1"/>
    <property type="molecule type" value="Genomic_DNA"/>
</dbReference>
<evidence type="ECO:0000313" key="1">
    <source>
        <dbReference type="EMBL" id="MDT2982754.1"/>
    </source>
</evidence>
<dbReference type="AlphaFoldDB" id="A0ABD5FLZ6"/>
<accession>A0ABD5FLZ6</accession>
<gene>
    <name evidence="1" type="ORF">P7I34_08780</name>
</gene>
<evidence type="ECO:0000313" key="2">
    <source>
        <dbReference type="Proteomes" id="UP001253851"/>
    </source>
</evidence>
<protein>
    <submittedName>
        <fullName evidence="1">Uncharacterized protein</fullName>
    </submittedName>
</protein>
<comment type="caution">
    <text evidence="1">The sequence shown here is derived from an EMBL/GenBank/DDBJ whole genome shotgun (WGS) entry which is preliminary data.</text>
</comment>
<proteinExistence type="predicted"/>
<sequence>MDVQTYLAIFKENDLVRSDLVRILENQVKVFEKNSMPANAEEAKWLAIEIAEEEKAQGYPFLNGNETREQIAQRYLKARGMF</sequence>
<reference evidence="1 2" key="1">
    <citation type="submission" date="2023-03" db="EMBL/GenBank/DDBJ databases">
        <authorList>
            <person name="Shen W."/>
            <person name="Cai J."/>
        </authorList>
    </citation>
    <scope>NUCLEOTIDE SEQUENCE [LARGE SCALE GENOMIC DNA]</scope>
    <source>
        <strain evidence="1 2">B516</strain>
    </source>
</reference>
<name>A0ABD5FLZ6_ENTCA</name>
<dbReference type="RefSeq" id="WP_311957355.1">
    <property type="nucleotide sequence ID" value="NZ_JARQDZ010000003.1"/>
</dbReference>
<organism evidence="1 2">
    <name type="scientific">Enterococcus casseliflavus</name>
    <name type="common">Enterococcus flavescens</name>
    <dbReference type="NCBI Taxonomy" id="37734"/>
    <lineage>
        <taxon>Bacteria</taxon>
        <taxon>Bacillati</taxon>
        <taxon>Bacillota</taxon>
        <taxon>Bacilli</taxon>
        <taxon>Lactobacillales</taxon>
        <taxon>Enterococcaceae</taxon>
        <taxon>Enterococcus</taxon>
    </lineage>
</organism>
<dbReference type="Proteomes" id="UP001253851">
    <property type="component" value="Unassembled WGS sequence"/>
</dbReference>